<comment type="caution">
    <text evidence="2">The sequence shown here is derived from an EMBL/GenBank/DDBJ whole genome shotgun (WGS) entry which is preliminary data.</text>
</comment>
<protein>
    <recommendedName>
        <fullName evidence="1">Aspartyl/asparaginy/proline hydroxylase domain-containing protein</fullName>
    </recommendedName>
</protein>
<name>A0ABP7V128_9ACTN</name>
<reference evidence="3" key="1">
    <citation type="journal article" date="2019" name="Int. J. Syst. Evol. Microbiol.">
        <title>The Global Catalogue of Microorganisms (GCM) 10K type strain sequencing project: providing services to taxonomists for standard genome sequencing and annotation.</title>
        <authorList>
            <consortium name="The Broad Institute Genomics Platform"/>
            <consortium name="The Broad Institute Genome Sequencing Center for Infectious Disease"/>
            <person name="Wu L."/>
            <person name="Ma J."/>
        </authorList>
    </citation>
    <scope>NUCLEOTIDE SEQUENCE [LARGE SCALE GENOMIC DNA]</scope>
    <source>
        <strain evidence="3">JCM 16702</strain>
    </source>
</reference>
<sequence>MTGTMTAAPAVTALDLRFDVEPLAAEVRRLRERAWKAQRPYGQDGLMSTTAADWTILSLRSPGGDPARTDPGGAGLAKFADTPHLAACPALGAVMAAVPAPLRAVRLMALGPGAESPEHRDSKIGLPYGTLRLHVPITTNPGAVVVIEGVEYHWEPGRLWYGDFSRPHLVRNSGDEARIHLVLDMLVTPELLGLFPDDVRDRLPIGDVLFARPPVPLPERELGALRRSFMLPAAFREWSEDEVSSGADLPARIVAVDGEPVLEVAGEPTFGLVHLGAGEFRLRGWSEERTLHIASDGRVRMWVRAGRRLTCWERPSEP</sequence>
<dbReference type="Gene3D" id="2.60.120.330">
    <property type="entry name" value="B-lactam Antibiotic, Isopenicillin N Synthase, Chain"/>
    <property type="match status" value="1"/>
</dbReference>
<proteinExistence type="predicted"/>
<dbReference type="InterPro" id="IPR007803">
    <property type="entry name" value="Asp/Arg/Pro-Hydrxlase"/>
</dbReference>
<gene>
    <name evidence="2" type="ORF">GCM10022214_06150</name>
</gene>
<dbReference type="Proteomes" id="UP001500683">
    <property type="component" value="Unassembled WGS sequence"/>
</dbReference>
<accession>A0ABP7V128</accession>
<dbReference type="InterPro" id="IPR027443">
    <property type="entry name" value="IPNS-like_sf"/>
</dbReference>
<feature type="domain" description="Aspartyl/asparaginy/proline hydroxylase" evidence="1">
    <location>
        <begin position="23"/>
        <end position="185"/>
    </location>
</feature>
<evidence type="ECO:0000313" key="2">
    <source>
        <dbReference type="EMBL" id="GAA4057086.1"/>
    </source>
</evidence>
<dbReference type="Pfam" id="PF05118">
    <property type="entry name" value="Asp_Arg_Hydrox"/>
    <property type="match status" value="1"/>
</dbReference>
<keyword evidence="3" id="KW-1185">Reference proteome</keyword>
<organism evidence="2 3">
    <name type="scientific">Actinomadura miaoliensis</name>
    <dbReference type="NCBI Taxonomy" id="430685"/>
    <lineage>
        <taxon>Bacteria</taxon>
        <taxon>Bacillati</taxon>
        <taxon>Actinomycetota</taxon>
        <taxon>Actinomycetes</taxon>
        <taxon>Streptosporangiales</taxon>
        <taxon>Thermomonosporaceae</taxon>
        <taxon>Actinomadura</taxon>
    </lineage>
</organism>
<dbReference type="RefSeq" id="WP_344940176.1">
    <property type="nucleotide sequence ID" value="NZ_BAAAZG010000001.1"/>
</dbReference>
<dbReference type="SUPFAM" id="SSF51197">
    <property type="entry name" value="Clavaminate synthase-like"/>
    <property type="match status" value="1"/>
</dbReference>
<dbReference type="EMBL" id="BAAAZG010000001">
    <property type="protein sequence ID" value="GAA4057086.1"/>
    <property type="molecule type" value="Genomic_DNA"/>
</dbReference>
<evidence type="ECO:0000313" key="3">
    <source>
        <dbReference type="Proteomes" id="UP001500683"/>
    </source>
</evidence>
<evidence type="ECO:0000259" key="1">
    <source>
        <dbReference type="Pfam" id="PF05118"/>
    </source>
</evidence>